<dbReference type="SUPFAM" id="SSF51735">
    <property type="entry name" value="NAD(P)-binding Rossmann-fold domains"/>
    <property type="match status" value="1"/>
</dbReference>
<sequence>MTMNKLDALLGPFNPNKMAAKSAPDPLKVLVLDATGDEGFSVCKSMLKDGGFYIWGLVPNADTPVARELNRLQVQIVEGELNRPDTFQSQLAGMDGIFIPSDIFSTPESVTYGKSLIDMCKLAGVGHIIFTALDLVPNGEGSDHPGGQILSYIKQTYTGHAEHEDRPHGAHHHLHWTILYPGWKFSKLITLDLFSKVPVSKLPTGSREPNAAKELKQNVSRKEGEQAARLASDDGEEWLLRVPLPDETKIPGYAVEQLGLWVKAAFLKHKKFRESIIQACSTMVTPLEMAEVLSKVAGKPVRTLGLTLEEFFSEDFKTDMGETKWERYRAAAEGHFERDPEASRKIVPEQWNFGQWARQSKELAALFEEDNHQQEEKGQHGRQNDEEM</sequence>
<dbReference type="Proteomes" id="UP000199727">
    <property type="component" value="Unassembled WGS sequence"/>
</dbReference>
<feature type="compositionally biased region" description="Basic and acidic residues" evidence="4">
    <location>
        <begin position="369"/>
        <end position="388"/>
    </location>
</feature>
<name>A0A854QCA5_CRYNE</name>
<dbReference type="InterPro" id="IPR008030">
    <property type="entry name" value="NmrA-like"/>
</dbReference>
<dbReference type="InterPro" id="IPR051164">
    <property type="entry name" value="NmrA-like_oxidored"/>
</dbReference>
<feature type="domain" description="NmrA-like" evidence="5">
    <location>
        <begin position="233"/>
        <end position="314"/>
    </location>
</feature>
<feature type="domain" description="NmrA-like" evidence="5">
    <location>
        <begin position="28"/>
        <end position="133"/>
    </location>
</feature>
<evidence type="ECO:0000256" key="1">
    <source>
        <dbReference type="ARBA" id="ARBA00006328"/>
    </source>
</evidence>
<evidence type="ECO:0000256" key="3">
    <source>
        <dbReference type="ARBA" id="ARBA00023002"/>
    </source>
</evidence>
<dbReference type="Gene3D" id="3.40.50.720">
    <property type="entry name" value="NAD(P)-binding Rossmann-like Domain"/>
    <property type="match status" value="1"/>
</dbReference>
<gene>
    <name evidence="6" type="ORF">C361_02332</name>
</gene>
<evidence type="ECO:0000256" key="2">
    <source>
        <dbReference type="ARBA" id="ARBA00022857"/>
    </source>
</evidence>
<comment type="similarity">
    <text evidence="1">Belongs to the NmrA-type oxidoreductase family.</text>
</comment>
<feature type="region of interest" description="Disordered" evidence="4">
    <location>
        <begin position="367"/>
        <end position="388"/>
    </location>
</feature>
<dbReference type="PANTHER" id="PTHR42748">
    <property type="entry name" value="NITROGEN METABOLITE REPRESSION PROTEIN NMRA FAMILY MEMBER"/>
    <property type="match status" value="1"/>
</dbReference>
<dbReference type="Pfam" id="PF05368">
    <property type="entry name" value="NmrA"/>
    <property type="match status" value="2"/>
</dbReference>
<protein>
    <recommendedName>
        <fullName evidence="5">NmrA-like domain-containing protein</fullName>
    </recommendedName>
</protein>
<accession>A0A854QCA5</accession>
<keyword evidence="2" id="KW-0521">NADP</keyword>
<dbReference type="GO" id="GO:0016491">
    <property type="term" value="F:oxidoreductase activity"/>
    <property type="evidence" value="ECO:0007669"/>
    <property type="project" value="UniProtKB-KW"/>
</dbReference>
<organism evidence="6 7">
    <name type="scientific">Cryptococcus neoformans Tu259-1</name>
    <dbReference type="NCBI Taxonomy" id="1230072"/>
    <lineage>
        <taxon>Eukaryota</taxon>
        <taxon>Fungi</taxon>
        <taxon>Dikarya</taxon>
        <taxon>Basidiomycota</taxon>
        <taxon>Agaricomycotina</taxon>
        <taxon>Tremellomycetes</taxon>
        <taxon>Tremellales</taxon>
        <taxon>Cryptococcaceae</taxon>
        <taxon>Cryptococcus</taxon>
        <taxon>Cryptococcus neoformans species complex</taxon>
    </lineage>
</organism>
<evidence type="ECO:0000313" key="7">
    <source>
        <dbReference type="Proteomes" id="UP000199727"/>
    </source>
</evidence>
<dbReference type="EMBL" id="AMKT01000034">
    <property type="protein sequence ID" value="OXG23794.1"/>
    <property type="molecule type" value="Genomic_DNA"/>
</dbReference>
<evidence type="ECO:0000259" key="5">
    <source>
        <dbReference type="Pfam" id="PF05368"/>
    </source>
</evidence>
<evidence type="ECO:0000313" key="6">
    <source>
        <dbReference type="EMBL" id="OXG23794.1"/>
    </source>
</evidence>
<reference evidence="6 7" key="1">
    <citation type="submission" date="2017-06" db="EMBL/GenBank/DDBJ databases">
        <title>Global population genomics of the pathogenic fungus Cryptococcus neoformans var. grubii.</title>
        <authorList>
            <person name="Cuomo C."/>
            <person name="Litvintseva A."/>
            <person name="Chen Y."/>
            <person name="Young S."/>
            <person name="Zeng Q."/>
            <person name="Chapman S."/>
            <person name="Gujja S."/>
            <person name="Saif S."/>
            <person name="Birren B."/>
        </authorList>
    </citation>
    <scope>NUCLEOTIDE SEQUENCE [LARGE SCALE GENOMIC DNA]</scope>
    <source>
        <strain evidence="6 7">Tu259-1</strain>
    </source>
</reference>
<dbReference type="InterPro" id="IPR036291">
    <property type="entry name" value="NAD(P)-bd_dom_sf"/>
</dbReference>
<keyword evidence="3" id="KW-0560">Oxidoreductase</keyword>
<dbReference type="PANTHER" id="PTHR42748:SF30">
    <property type="entry name" value="NMRA-LIKE DOMAIN-CONTAINING PROTEIN"/>
    <property type="match status" value="1"/>
</dbReference>
<comment type="caution">
    <text evidence="6">The sequence shown here is derived from an EMBL/GenBank/DDBJ whole genome shotgun (WGS) entry which is preliminary data.</text>
</comment>
<dbReference type="GO" id="GO:0005634">
    <property type="term" value="C:nucleus"/>
    <property type="evidence" value="ECO:0007669"/>
    <property type="project" value="TreeGrafter"/>
</dbReference>
<evidence type="ECO:0000256" key="4">
    <source>
        <dbReference type="SAM" id="MobiDB-lite"/>
    </source>
</evidence>
<proteinExistence type="inferred from homology"/>
<dbReference type="AlphaFoldDB" id="A0A854QCA5"/>
<dbReference type="OrthoDB" id="419598at2759"/>